<dbReference type="STRING" id="4081.A0A3Q7IGJ4"/>
<comment type="catalytic activity">
    <reaction evidence="5">
        <text>[(1-&gt;4)-alpha-D-galacturonosyl methyl ester](n) + n H2O = [(1-&gt;4)-alpha-D-galacturonosyl](n) + n methanol + n H(+)</text>
        <dbReference type="Rhea" id="RHEA:22380"/>
        <dbReference type="Rhea" id="RHEA-COMP:14570"/>
        <dbReference type="Rhea" id="RHEA-COMP:14573"/>
        <dbReference type="ChEBI" id="CHEBI:15377"/>
        <dbReference type="ChEBI" id="CHEBI:15378"/>
        <dbReference type="ChEBI" id="CHEBI:17790"/>
        <dbReference type="ChEBI" id="CHEBI:140522"/>
        <dbReference type="ChEBI" id="CHEBI:140523"/>
        <dbReference type="EC" id="3.1.1.11"/>
    </reaction>
</comment>
<keyword evidence="2" id="KW-0378">Hydrolase</keyword>
<evidence type="ECO:0000256" key="2">
    <source>
        <dbReference type="ARBA" id="ARBA00022801"/>
    </source>
</evidence>
<proteinExistence type="predicted"/>
<dbReference type="Gramene" id="Solyc10g049430.1.1">
    <property type="protein sequence ID" value="Solyc10g049430.1.1.1"/>
    <property type="gene ID" value="Solyc10g049430.1"/>
</dbReference>
<dbReference type="PaxDb" id="4081-Solyc10g049430.1.1"/>
<evidence type="ECO:0000256" key="5">
    <source>
        <dbReference type="ARBA" id="ARBA00047928"/>
    </source>
</evidence>
<comment type="pathway">
    <text evidence="1">Glycan metabolism; pectin degradation; 2-dehydro-3-deoxy-D-gluconate from pectin: step 1/5.</text>
</comment>
<reference evidence="7" key="1">
    <citation type="journal article" date="2012" name="Nature">
        <title>The tomato genome sequence provides insights into fleshy fruit evolution.</title>
        <authorList>
            <consortium name="Tomato Genome Consortium"/>
        </authorList>
    </citation>
    <scope>NUCLEOTIDE SEQUENCE [LARGE SCALE GENOMIC DNA]</scope>
    <source>
        <strain evidence="7">cv. Heinz 1706</strain>
    </source>
</reference>
<dbReference type="SMR" id="A0A3Q7IGJ4"/>
<evidence type="ECO:0000313" key="8">
    <source>
        <dbReference type="Proteomes" id="UP000004994"/>
    </source>
</evidence>
<protein>
    <submittedName>
        <fullName evidence="7">Pectinesterase</fullName>
    </submittedName>
</protein>
<dbReference type="InterPro" id="IPR011050">
    <property type="entry name" value="Pectin_lyase_fold/virulence"/>
</dbReference>
<evidence type="ECO:0000256" key="4">
    <source>
        <dbReference type="ARBA" id="ARBA00023316"/>
    </source>
</evidence>
<organism evidence="7">
    <name type="scientific">Solanum lycopersicum</name>
    <name type="common">Tomato</name>
    <name type="synonym">Lycopersicon esculentum</name>
    <dbReference type="NCBI Taxonomy" id="4081"/>
    <lineage>
        <taxon>Eukaryota</taxon>
        <taxon>Viridiplantae</taxon>
        <taxon>Streptophyta</taxon>
        <taxon>Embryophyta</taxon>
        <taxon>Tracheophyta</taxon>
        <taxon>Spermatophyta</taxon>
        <taxon>Magnoliopsida</taxon>
        <taxon>eudicotyledons</taxon>
        <taxon>Gunneridae</taxon>
        <taxon>Pentapetalae</taxon>
        <taxon>asterids</taxon>
        <taxon>lamiids</taxon>
        <taxon>Solanales</taxon>
        <taxon>Solanaceae</taxon>
        <taxon>Solanoideae</taxon>
        <taxon>Solaneae</taxon>
        <taxon>Solanum</taxon>
        <taxon>Solanum subgen. Lycopersicon</taxon>
    </lineage>
</organism>
<dbReference type="Pfam" id="PF01095">
    <property type="entry name" value="Pectinesterase"/>
    <property type="match status" value="1"/>
</dbReference>
<dbReference type="InParanoid" id="A0A3Q7IGJ4"/>
<evidence type="ECO:0000256" key="3">
    <source>
        <dbReference type="ARBA" id="ARBA00023085"/>
    </source>
</evidence>
<keyword evidence="8" id="KW-1185">Reference proteome</keyword>
<dbReference type="OMA" id="PRRWIEP"/>
<keyword evidence="4" id="KW-0961">Cell wall biogenesis/degradation</keyword>
<dbReference type="SUPFAM" id="SSF51126">
    <property type="entry name" value="Pectin lyase-like"/>
    <property type="match status" value="1"/>
</dbReference>
<reference evidence="7" key="2">
    <citation type="submission" date="2019-01" db="UniProtKB">
        <authorList>
            <consortium name="EnsemblPlants"/>
        </authorList>
    </citation>
    <scope>IDENTIFICATION</scope>
    <source>
        <strain evidence="7">cv. Heinz 1706</strain>
    </source>
</reference>
<dbReference type="GO" id="GO:0030599">
    <property type="term" value="F:pectinesterase activity"/>
    <property type="evidence" value="ECO:0007669"/>
    <property type="project" value="UniProtKB-EC"/>
</dbReference>
<feature type="domain" description="Pectinesterase catalytic" evidence="6">
    <location>
        <begin position="4"/>
        <end position="89"/>
    </location>
</feature>
<dbReference type="AlphaFoldDB" id="A0A3Q7IGJ4"/>
<dbReference type="UniPathway" id="UPA00545">
    <property type="reaction ID" value="UER00823"/>
</dbReference>
<name>A0A3Q7IGJ4_SOLLC</name>
<dbReference type="GO" id="GO:0042545">
    <property type="term" value="P:cell wall modification"/>
    <property type="evidence" value="ECO:0007669"/>
    <property type="project" value="InterPro"/>
</dbReference>
<evidence type="ECO:0000313" key="7">
    <source>
        <dbReference type="EnsemblPlants" id="Solyc10g049430.1.1.1"/>
    </source>
</evidence>
<accession>A0A3Q7IGJ4</accession>
<dbReference type="EnsemblPlants" id="Solyc10g049430.1.1">
    <property type="protein sequence ID" value="Solyc10g049430.1.1.1"/>
    <property type="gene ID" value="Solyc10g049430.1"/>
</dbReference>
<dbReference type="GO" id="GO:0045490">
    <property type="term" value="P:pectin catabolic process"/>
    <property type="evidence" value="ECO:0007669"/>
    <property type="project" value="UniProtKB-UniPathway"/>
</dbReference>
<dbReference type="Proteomes" id="UP000004994">
    <property type="component" value="Chromosome 10"/>
</dbReference>
<dbReference type="InterPro" id="IPR012334">
    <property type="entry name" value="Pectin_lyas_fold"/>
</dbReference>
<dbReference type="PANTHER" id="PTHR31707">
    <property type="entry name" value="PECTINESTERASE"/>
    <property type="match status" value="1"/>
</dbReference>
<dbReference type="Gene3D" id="2.160.20.10">
    <property type="entry name" value="Single-stranded right-handed beta-helix, Pectin lyase-like"/>
    <property type="match status" value="1"/>
</dbReference>
<evidence type="ECO:0000259" key="6">
    <source>
        <dbReference type="Pfam" id="PF01095"/>
    </source>
</evidence>
<evidence type="ECO:0000256" key="1">
    <source>
        <dbReference type="ARBA" id="ARBA00005184"/>
    </source>
</evidence>
<dbReference type="InterPro" id="IPR000070">
    <property type="entry name" value="Pectinesterase_cat"/>
</dbReference>
<sequence length="103" mass="12071">MDNVITYLGRPWGIFSRTVVMESFIDHLISPRRWIEPRKKSIGHRHPYFLEYKNRGPGAATQKRVTWASHTMNPNIASTFTVRNFINGDKWIPANIPYYSDFS</sequence>
<keyword evidence="3" id="KW-0063">Aspartyl esterase</keyword>